<dbReference type="GO" id="GO:0030151">
    <property type="term" value="F:molybdenum ion binding"/>
    <property type="evidence" value="ECO:0007669"/>
    <property type="project" value="InterPro"/>
</dbReference>
<dbReference type="EMBL" id="DRSQ01000088">
    <property type="protein sequence ID" value="HHE31832.1"/>
    <property type="molecule type" value="Genomic_DNA"/>
</dbReference>
<dbReference type="PANTHER" id="PTHR36930:SF1">
    <property type="entry name" value="MOSC DOMAIN-CONTAINING PROTEIN"/>
    <property type="match status" value="1"/>
</dbReference>
<sequence>MGNLEAICISAEKGTVKQPVSSAILREAWGIEGDAHAGEWHRQISLLAAESIDEVRKVLPELEYGMFGENLVTRGIDLPRLQVGERLQVGDNVLLEVTQIGKECHNGGCVIQQATGDCIMPREGIFCKVLVGGEVVPGNSVSVL</sequence>
<dbReference type="Proteomes" id="UP000886058">
    <property type="component" value="Unassembled WGS sequence"/>
</dbReference>
<gene>
    <name evidence="2" type="ORF">ENL07_04190</name>
</gene>
<organism evidence="2">
    <name type="scientific">Chlorobaculum parvum</name>
    <dbReference type="NCBI Taxonomy" id="274539"/>
    <lineage>
        <taxon>Bacteria</taxon>
        <taxon>Pseudomonadati</taxon>
        <taxon>Chlorobiota</taxon>
        <taxon>Chlorobiia</taxon>
        <taxon>Chlorobiales</taxon>
        <taxon>Chlorobiaceae</taxon>
        <taxon>Chlorobaculum</taxon>
    </lineage>
</organism>
<proteinExistence type="predicted"/>
<dbReference type="PROSITE" id="PS51340">
    <property type="entry name" value="MOSC"/>
    <property type="match status" value="1"/>
</dbReference>
<dbReference type="Pfam" id="PF03473">
    <property type="entry name" value="MOSC"/>
    <property type="match status" value="1"/>
</dbReference>
<feature type="domain" description="MOSC" evidence="1">
    <location>
        <begin position="18"/>
        <end position="144"/>
    </location>
</feature>
<dbReference type="Gene3D" id="2.40.33.20">
    <property type="entry name" value="PK beta-barrel domain-like"/>
    <property type="match status" value="1"/>
</dbReference>
<name>A0A7C5DDQ5_9CHLB</name>
<dbReference type="AlphaFoldDB" id="A0A7C5DDQ5"/>
<dbReference type="PANTHER" id="PTHR36930">
    <property type="entry name" value="METAL-SULFUR CLUSTER BIOSYNTHESIS PROTEINS YUAD-RELATED"/>
    <property type="match status" value="1"/>
</dbReference>
<dbReference type="InterPro" id="IPR052716">
    <property type="entry name" value="MOSC_domain"/>
</dbReference>
<reference evidence="2" key="1">
    <citation type="journal article" date="2020" name="mSystems">
        <title>Genome- and Community-Level Interaction Insights into Carbon Utilization and Element Cycling Functions of Hydrothermarchaeota in Hydrothermal Sediment.</title>
        <authorList>
            <person name="Zhou Z."/>
            <person name="Liu Y."/>
            <person name="Xu W."/>
            <person name="Pan J."/>
            <person name="Luo Z.H."/>
            <person name="Li M."/>
        </authorList>
    </citation>
    <scope>NUCLEOTIDE SEQUENCE [LARGE SCALE GENOMIC DNA]</scope>
    <source>
        <strain evidence="2">HyVt-633</strain>
    </source>
</reference>
<dbReference type="SUPFAM" id="SSF50800">
    <property type="entry name" value="PK beta-barrel domain-like"/>
    <property type="match status" value="1"/>
</dbReference>
<evidence type="ECO:0000313" key="2">
    <source>
        <dbReference type="EMBL" id="HHE31832.1"/>
    </source>
</evidence>
<dbReference type="GO" id="GO:0030170">
    <property type="term" value="F:pyridoxal phosphate binding"/>
    <property type="evidence" value="ECO:0007669"/>
    <property type="project" value="InterPro"/>
</dbReference>
<dbReference type="GO" id="GO:0003824">
    <property type="term" value="F:catalytic activity"/>
    <property type="evidence" value="ECO:0007669"/>
    <property type="project" value="InterPro"/>
</dbReference>
<comment type="caution">
    <text evidence="2">The sequence shown here is derived from an EMBL/GenBank/DDBJ whole genome shotgun (WGS) entry which is preliminary data.</text>
</comment>
<protein>
    <submittedName>
        <fullName evidence="2">MOSC domain-containing protein</fullName>
    </submittedName>
</protein>
<accession>A0A7C5DDQ5</accession>
<dbReference type="InterPro" id="IPR005302">
    <property type="entry name" value="MoCF_Sase_C"/>
</dbReference>
<evidence type="ECO:0000259" key="1">
    <source>
        <dbReference type="PROSITE" id="PS51340"/>
    </source>
</evidence>
<dbReference type="InterPro" id="IPR011037">
    <property type="entry name" value="Pyrv_Knase-like_insert_dom_sf"/>
</dbReference>